<evidence type="ECO:0000313" key="7">
    <source>
        <dbReference type="Proteomes" id="UP000254848"/>
    </source>
</evidence>
<keyword evidence="2" id="KW-0067">ATP-binding</keyword>
<dbReference type="PROSITE" id="PS50045">
    <property type="entry name" value="SIGMA54_INTERACT_4"/>
    <property type="match status" value="1"/>
</dbReference>
<evidence type="ECO:0000256" key="2">
    <source>
        <dbReference type="ARBA" id="ARBA00022840"/>
    </source>
</evidence>
<dbReference type="GO" id="GO:0006355">
    <property type="term" value="P:regulation of DNA-templated transcription"/>
    <property type="evidence" value="ECO:0007669"/>
    <property type="project" value="InterPro"/>
</dbReference>
<keyword evidence="3 6" id="KW-0238">DNA-binding</keyword>
<dbReference type="Gene3D" id="1.10.8.60">
    <property type="match status" value="1"/>
</dbReference>
<dbReference type="Gene3D" id="1.10.10.60">
    <property type="entry name" value="Homeodomain-like"/>
    <property type="match status" value="1"/>
</dbReference>
<accession>A0A370Q688</accession>
<evidence type="ECO:0000256" key="1">
    <source>
        <dbReference type="ARBA" id="ARBA00022741"/>
    </source>
</evidence>
<name>A0A370Q688_9GAMM</name>
<dbReference type="Pfam" id="PF25601">
    <property type="entry name" value="AAA_lid_14"/>
    <property type="match status" value="1"/>
</dbReference>
<organism evidence="6 7">
    <name type="scientific">Enterobacillus tribolii</name>
    <dbReference type="NCBI Taxonomy" id="1487935"/>
    <lineage>
        <taxon>Bacteria</taxon>
        <taxon>Pseudomonadati</taxon>
        <taxon>Pseudomonadota</taxon>
        <taxon>Gammaproteobacteria</taxon>
        <taxon>Enterobacterales</taxon>
        <taxon>Hafniaceae</taxon>
        <taxon>Enterobacillus</taxon>
    </lineage>
</organism>
<evidence type="ECO:0000256" key="3">
    <source>
        <dbReference type="ARBA" id="ARBA00023125"/>
    </source>
</evidence>
<reference evidence="6 7" key="1">
    <citation type="submission" date="2018-07" db="EMBL/GenBank/DDBJ databases">
        <title>Genomic Encyclopedia of Type Strains, Phase IV (KMG-IV): sequencing the most valuable type-strain genomes for metagenomic binning, comparative biology and taxonomic classification.</title>
        <authorList>
            <person name="Goeker M."/>
        </authorList>
    </citation>
    <scope>NUCLEOTIDE SEQUENCE [LARGE SCALE GENOMIC DNA]</scope>
    <source>
        <strain evidence="6 7">DSM 103736</strain>
    </source>
</reference>
<dbReference type="SUPFAM" id="SSF46689">
    <property type="entry name" value="Homeodomain-like"/>
    <property type="match status" value="1"/>
</dbReference>
<keyword evidence="7" id="KW-1185">Reference proteome</keyword>
<protein>
    <submittedName>
        <fullName evidence="6">DNA-binding NtrC family response regulator</fullName>
    </submittedName>
</protein>
<dbReference type="SUPFAM" id="SSF52540">
    <property type="entry name" value="P-loop containing nucleoside triphosphate hydrolases"/>
    <property type="match status" value="1"/>
</dbReference>
<dbReference type="AlphaFoldDB" id="A0A370Q688"/>
<dbReference type="OrthoDB" id="5496274at2"/>
<dbReference type="InterPro" id="IPR025662">
    <property type="entry name" value="Sigma_54_int_dom_ATP-bd_1"/>
</dbReference>
<sequence length="472" mass="52986">MYACLKSIPDSVVCDGIFFNYYRHDIRSIQFLALATHKAARLKWDVVPIPENIARQFDCMDNFSTQLINDLSQDPLTEYVVSTSFRNIKSLILMRMHLDGLRLGALGVFSYRANAFTPQHVELFESVRGELSLLAFIALSRHNLLARDDALPQATPVPALLDVAEDEPFVVSPANGPLYQLYTALDELARSEQPVLILGEEGVGKKTFAACLLQRMPRHNGWHGVLDAIGSRLIIIKDGETERSVSLDFSQPPDIALFLPLHQGSLQINELLTLPECWQTFLLRLASYYRAYCRIQVIALQTQSFSSAQVSHRQGGYDADPCYLTSRRYGDVFCQVITLPPLRHRHEDIPLLLTHYLTRLARLNNRTSLPVLGNETQRLLWEYRWPGNISELIALLENAFFQGASHELNISLPGPQNSDAIVPLDEAMRQHILLALRQCQGKISGKGGAAELLGVNSNTLYSKIKKLGIVVK</sequence>
<dbReference type="RefSeq" id="WP_115460356.1">
    <property type="nucleotide sequence ID" value="NZ_QRAP01000015.1"/>
</dbReference>
<dbReference type="InterPro" id="IPR058031">
    <property type="entry name" value="AAA_lid_NorR"/>
</dbReference>
<proteinExistence type="predicted"/>
<dbReference type="PANTHER" id="PTHR32071:SF117">
    <property type="entry name" value="PTS-DEPENDENT DIHYDROXYACETONE KINASE OPERON REGULATORY PROTEIN-RELATED"/>
    <property type="match status" value="1"/>
</dbReference>
<dbReference type="Proteomes" id="UP000254848">
    <property type="component" value="Unassembled WGS sequence"/>
</dbReference>
<dbReference type="InterPro" id="IPR009057">
    <property type="entry name" value="Homeodomain-like_sf"/>
</dbReference>
<dbReference type="InterPro" id="IPR029016">
    <property type="entry name" value="GAF-like_dom_sf"/>
</dbReference>
<dbReference type="InterPro" id="IPR027417">
    <property type="entry name" value="P-loop_NTPase"/>
</dbReference>
<dbReference type="PANTHER" id="PTHR32071">
    <property type="entry name" value="TRANSCRIPTIONAL REGULATORY PROTEIN"/>
    <property type="match status" value="1"/>
</dbReference>
<dbReference type="GO" id="GO:0005524">
    <property type="term" value="F:ATP binding"/>
    <property type="evidence" value="ECO:0007669"/>
    <property type="project" value="UniProtKB-KW"/>
</dbReference>
<gene>
    <name evidence="6" type="ORF">C8D90_1154</name>
</gene>
<keyword evidence="1" id="KW-0547">Nucleotide-binding</keyword>
<dbReference type="Pfam" id="PF00158">
    <property type="entry name" value="Sigma54_activat"/>
    <property type="match status" value="1"/>
</dbReference>
<comment type="caution">
    <text evidence="6">The sequence shown here is derived from an EMBL/GenBank/DDBJ whole genome shotgun (WGS) entry which is preliminary data.</text>
</comment>
<evidence type="ECO:0000259" key="5">
    <source>
        <dbReference type="PROSITE" id="PS50045"/>
    </source>
</evidence>
<evidence type="ECO:0000313" key="6">
    <source>
        <dbReference type="EMBL" id="RDK83876.1"/>
    </source>
</evidence>
<dbReference type="GO" id="GO:0003677">
    <property type="term" value="F:DNA binding"/>
    <property type="evidence" value="ECO:0007669"/>
    <property type="project" value="UniProtKB-KW"/>
</dbReference>
<dbReference type="Gene3D" id="3.40.50.300">
    <property type="entry name" value="P-loop containing nucleotide triphosphate hydrolases"/>
    <property type="match status" value="1"/>
</dbReference>
<dbReference type="Gene3D" id="3.30.450.40">
    <property type="match status" value="1"/>
</dbReference>
<evidence type="ECO:0000256" key="4">
    <source>
        <dbReference type="ARBA" id="ARBA00023159"/>
    </source>
</evidence>
<dbReference type="PROSITE" id="PS00675">
    <property type="entry name" value="SIGMA54_INTERACT_1"/>
    <property type="match status" value="1"/>
</dbReference>
<feature type="domain" description="Sigma-54 factor interaction" evidence="5">
    <location>
        <begin position="171"/>
        <end position="401"/>
    </location>
</feature>
<dbReference type="InterPro" id="IPR002078">
    <property type="entry name" value="Sigma_54_int"/>
</dbReference>
<keyword evidence="4" id="KW-0010">Activator</keyword>
<dbReference type="EMBL" id="QRAP01000015">
    <property type="protein sequence ID" value="RDK83876.1"/>
    <property type="molecule type" value="Genomic_DNA"/>
</dbReference>